<protein>
    <submittedName>
        <fullName evidence="2">Uncharacterized protein</fullName>
    </submittedName>
</protein>
<dbReference type="EMBL" id="JAUIZM010000007">
    <property type="protein sequence ID" value="KAK1373213.1"/>
    <property type="molecule type" value="Genomic_DNA"/>
</dbReference>
<organism evidence="2 3">
    <name type="scientific">Heracleum sosnowskyi</name>
    <dbReference type="NCBI Taxonomy" id="360622"/>
    <lineage>
        <taxon>Eukaryota</taxon>
        <taxon>Viridiplantae</taxon>
        <taxon>Streptophyta</taxon>
        <taxon>Embryophyta</taxon>
        <taxon>Tracheophyta</taxon>
        <taxon>Spermatophyta</taxon>
        <taxon>Magnoliopsida</taxon>
        <taxon>eudicotyledons</taxon>
        <taxon>Gunneridae</taxon>
        <taxon>Pentapetalae</taxon>
        <taxon>asterids</taxon>
        <taxon>campanulids</taxon>
        <taxon>Apiales</taxon>
        <taxon>Apiaceae</taxon>
        <taxon>Apioideae</taxon>
        <taxon>apioid superclade</taxon>
        <taxon>Tordylieae</taxon>
        <taxon>Tordyliinae</taxon>
        <taxon>Heracleum</taxon>
    </lineage>
</organism>
<keyword evidence="1" id="KW-1133">Transmembrane helix</keyword>
<name>A0AAD8HVP4_9APIA</name>
<reference evidence="2" key="1">
    <citation type="submission" date="2023-02" db="EMBL/GenBank/DDBJ databases">
        <title>Genome of toxic invasive species Heracleum sosnowskyi carries increased number of genes despite the absence of recent whole-genome duplications.</title>
        <authorList>
            <person name="Schelkunov M."/>
            <person name="Shtratnikova V."/>
            <person name="Makarenko M."/>
            <person name="Klepikova A."/>
            <person name="Omelchenko D."/>
            <person name="Novikova G."/>
            <person name="Obukhova E."/>
            <person name="Bogdanov V."/>
            <person name="Penin A."/>
            <person name="Logacheva M."/>
        </authorList>
    </citation>
    <scope>NUCLEOTIDE SEQUENCE</scope>
    <source>
        <strain evidence="2">Hsosn_3</strain>
        <tissue evidence="2">Leaf</tissue>
    </source>
</reference>
<gene>
    <name evidence="2" type="ORF">POM88_029406</name>
</gene>
<evidence type="ECO:0000256" key="1">
    <source>
        <dbReference type="SAM" id="Phobius"/>
    </source>
</evidence>
<comment type="caution">
    <text evidence="2">The sequence shown here is derived from an EMBL/GenBank/DDBJ whole genome shotgun (WGS) entry which is preliminary data.</text>
</comment>
<evidence type="ECO:0000313" key="2">
    <source>
        <dbReference type="EMBL" id="KAK1373213.1"/>
    </source>
</evidence>
<accession>A0AAD8HVP4</accession>
<reference evidence="2" key="2">
    <citation type="submission" date="2023-05" db="EMBL/GenBank/DDBJ databases">
        <authorList>
            <person name="Schelkunov M.I."/>
        </authorList>
    </citation>
    <scope>NUCLEOTIDE SEQUENCE</scope>
    <source>
        <strain evidence="2">Hsosn_3</strain>
        <tissue evidence="2">Leaf</tissue>
    </source>
</reference>
<keyword evidence="1" id="KW-0812">Transmembrane</keyword>
<evidence type="ECO:0000313" key="3">
    <source>
        <dbReference type="Proteomes" id="UP001237642"/>
    </source>
</evidence>
<keyword evidence="1" id="KW-0472">Membrane</keyword>
<proteinExistence type="predicted"/>
<dbReference type="Proteomes" id="UP001237642">
    <property type="component" value="Unassembled WGS sequence"/>
</dbReference>
<dbReference type="AlphaFoldDB" id="A0AAD8HVP4"/>
<feature type="transmembrane region" description="Helical" evidence="1">
    <location>
        <begin position="12"/>
        <end position="32"/>
    </location>
</feature>
<sequence>MSITFARRDLKVAAVNVAGPLEAATFVMFISVHTSAPRPFQSLERNNSDEVAAFRGPATCPPATFSSPPAKVMLILLVRSDHSELLGMKNPDRPSGEDEDSVYVDELGKTMSKHEIVKCLVLDKLVGAIGVDCEHTFELSPTVALHDFDFEQWL</sequence>
<keyword evidence="3" id="KW-1185">Reference proteome</keyword>